<reference evidence="5 6" key="1">
    <citation type="journal article" date="2011" name="J. Bacteriol.">
        <title>Complete genome sequence of Polymorphum gilvum SL003B-26A1T, a crude oil-degrading bacterium from oil-polluted saline soil.</title>
        <authorList>
            <person name="Li S.G."/>
            <person name="Tang Y.Q."/>
            <person name="Nie Y."/>
            <person name="Cai M."/>
            <person name="Wu X.L."/>
        </authorList>
    </citation>
    <scope>NUCLEOTIDE SEQUENCE [LARGE SCALE GENOMIC DNA]</scope>
    <source>
        <strain evidence="6">LMG 25793 / CGMCC 1.9160 / SL003B-26A1</strain>
    </source>
</reference>
<organism evidence="5 6">
    <name type="scientific">Polymorphum gilvum (strain LMG 25793 / CGMCC 1.9160 / SL003B-26A1)</name>
    <dbReference type="NCBI Taxonomy" id="991905"/>
    <lineage>
        <taxon>Bacteria</taxon>
        <taxon>Pseudomonadati</taxon>
        <taxon>Pseudomonadota</taxon>
        <taxon>Alphaproteobacteria</taxon>
        <taxon>Rhodobacterales</taxon>
        <taxon>Paracoccaceae</taxon>
        <taxon>Polymorphum</taxon>
    </lineage>
</organism>
<dbReference type="PIRSF" id="PIRSF002741">
    <property type="entry name" value="MppA"/>
    <property type="match status" value="1"/>
</dbReference>
<evidence type="ECO:0000256" key="3">
    <source>
        <dbReference type="ARBA" id="ARBA00022729"/>
    </source>
</evidence>
<dbReference type="eggNOG" id="COG4166">
    <property type="taxonomic scope" value="Bacteria"/>
</dbReference>
<dbReference type="InterPro" id="IPR030678">
    <property type="entry name" value="Peptide/Ni-bd"/>
</dbReference>
<evidence type="ECO:0000259" key="4">
    <source>
        <dbReference type="Pfam" id="PF00496"/>
    </source>
</evidence>
<evidence type="ECO:0000313" key="5">
    <source>
        <dbReference type="EMBL" id="ADZ72705.1"/>
    </source>
</evidence>
<gene>
    <name evidence="5" type="ordered locus">SL003B_4288</name>
</gene>
<evidence type="ECO:0000256" key="2">
    <source>
        <dbReference type="ARBA" id="ARBA00005695"/>
    </source>
</evidence>
<comment type="subcellular location">
    <subcellularLocation>
        <location evidence="1">Periplasm</location>
    </subcellularLocation>
</comment>
<evidence type="ECO:0000313" key="6">
    <source>
        <dbReference type="Proteomes" id="UP000008130"/>
    </source>
</evidence>
<comment type="similarity">
    <text evidence="2">Belongs to the bacterial solute-binding protein 5 family.</text>
</comment>
<dbReference type="GO" id="GO:0015833">
    <property type="term" value="P:peptide transport"/>
    <property type="evidence" value="ECO:0007669"/>
    <property type="project" value="TreeGrafter"/>
</dbReference>
<feature type="domain" description="Solute-binding protein family 5" evidence="4">
    <location>
        <begin position="111"/>
        <end position="516"/>
    </location>
</feature>
<proteinExistence type="inferred from homology"/>
<dbReference type="Pfam" id="PF00496">
    <property type="entry name" value="SBP_bac_5"/>
    <property type="match status" value="1"/>
</dbReference>
<dbReference type="GO" id="GO:0030288">
    <property type="term" value="C:outer membrane-bounded periplasmic space"/>
    <property type="evidence" value="ECO:0007669"/>
    <property type="project" value="TreeGrafter"/>
</dbReference>
<dbReference type="GO" id="GO:0043190">
    <property type="term" value="C:ATP-binding cassette (ABC) transporter complex"/>
    <property type="evidence" value="ECO:0007669"/>
    <property type="project" value="InterPro"/>
</dbReference>
<keyword evidence="3" id="KW-0732">Signal</keyword>
<dbReference type="Proteomes" id="UP000008130">
    <property type="component" value="Chromosome"/>
</dbReference>
<accession>F2IVI7</accession>
<dbReference type="PANTHER" id="PTHR30290">
    <property type="entry name" value="PERIPLASMIC BINDING COMPONENT OF ABC TRANSPORTER"/>
    <property type="match status" value="1"/>
</dbReference>
<protein>
    <submittedName>
        <fullName evidence="5">ABC transporter substrate-binding protein</fullName>
    </submittedName>
</protein>
<dbReference type="PATRIC" id="fig|991905.3.peg.4421"/>
<dbReference type="PANTHER" id="PTHR30290:SF64">
    <property type="entry name" value="ABC TRANSPORTER PERIPLASMIC BINDING PROTEIN"/>
    <property type="match status" value="1"/>
</dbReference>
<sequence>MLKASAAAIAAAALPGPFLAPARAEGLRHGLSVFGELKYASDFPHFGYVNAEAPKGGRIIFTAPSWAYNQNPQTFNTFNTFILKGDAPPRMEMCFDTLMVRALDEPDALYGLVASGAETVNGGNAIVFHLRPEARFHDGSRLTAGDVAFSLEVLKESGHPQIRQALLELVGAEALDDSRVLVRFSGRQTRQLPLIVAGMPILSRRYYTAYDFTQSVLTPPLSSGPYKVGRHEVGRYVEYHRVKDWWGKDLPVSVGHHNFDVIRIEFYRERTAAFEAFKKGATTYQEEFTSKTWATEYTFPAVQDGRVLLKEFPDNRPAGAQGWFFNTRRDKFADPRVRRALGYAFDFEWSNQVLFYGLYTRTQSFFQNSAMMATDLPTEAELALLEPFRDRLPDAVFGEPVTAPVSDGSGFDRRLLREAARLLEEAGLKRDGATLLGLDGKPFTVEFLDNSPSFDRIIQPYLRNLERLGIRATSRTVDPAQYQARLNDFDFDIASRRYALSATLSDTVRDFWSSKAAATPGSSNLSGISDPVVDALIETALAAKSREAMYVAARALDRVLRAGYYWVPQWNKPTHTVAMWDVFGYPEEPPFYDFPVESTWWFDADKAAKIGMAG</sequence>
<dbReference type="GO" id="GO:1904680">
    <property type="term" value="F:peptide transmembrane transporter activity"/>
    <property type="evidence" value="ECO:0007669"/>
    <property type="project" value="TreeGrafter"/>
</dbReference>
<dbReference type="AlphaFoldDB" id="F2IVI7"/>
<dbReference type="Gene3D" id="3.40.190.10">
    <property type="entry name" value="Periplasmic binding protein-like II"/>
    <property type="match status" value="1"/>
</dbReference>
<dbReference type="HOGENOM" id="CLU_023171_0_0_5"/>
<dbReference type="InterPro" id="IPR039424">
    <property type="entry name" value="SBP_5"/>
</dbReference>
<dbReference type="InterPro" id="IPR000914">
    <property type="entry name" value="SBP_5_dom"/>
</dbReference>
<dbReference type="SUPFAM" id="SSF53850">
    <property type="entry name" value="Periplasmic binding protein-like II"/>
    <property type="match status" value="1"/>
</dbReference>
<name>F2IVI7_POLGS</name>
<dbReference type="KEGG" id="pgv:SL003B_4288"/>
<dbReference type="Gene3D" id="3.10.105.10">
    <property type="entry name" value="Dipeptide-binding Protein, Domain 3"/>
    <property type="match status" value="1"/>
</dbReference>
<evidence type="ECO:0000256" key="1">
    <source>
        <dbReference type="ARBA" id="ARBA00004418"/>
    </source>
</evidence>
<dbReference type="CDD" id="cd08497">
    <property type="entry name" value="MbnE-like"/>
    <property type="match status" value="1"/>
</dbReference>
<keyword evidence="6" id="KW-1185">Reference proteome</keyword>
<dbReference type="EMBL" id="CP002568">
    <property type="protein sequence ID" value="ADZ72705.1"/>
    <property type="molecule type" value="Genomic_DNA"/>
</dbReference>
<dbReference type="GO" id="GO:0042884">
    <property type="term" value="P:microcin transport"/>
    <property type="evidence" value="ECO:0007669"/>
    <property type="project" value="TreeGrafter"/>
</dbReference>
<dbReference type="STRING" id="991905.SL003B_4288"/>